<accession>A0ABV8JLA7</accession>
<evidence type="ECO:0000256" key="1">
    <source>
        <dbReference type="SAM" id="Phobius"/>
    </source>
</evidence>
<evidence type="ECO:0000313" key="2">
    <source>
        <dbReference type="EMBL" id="MFC4094548.1"/>
    </source>
</evidence>
<keyword evidence="3" id="KW-1185">Reference proteome</keyword>
<dbReference type="Pfam" id="PF11804">
    <property type="entry name" value="DUF3325"/>
    <property type="match status" value="1"/>
</dbReference>
<proteinExistence type="predicted"/>
<dbReference type="InterPro" id="IPR021762">
    <property type="entry name" value="DUF3325"/>
</dbReference>
<dbReference type="RefSeq" id="WP_192462772.1">
    <property type="nucleotide sequence ID" value="NZ_JACYFJ010000004.1"/>
</dbReference>
<keyword evidence="1" id="KW-0472">Membrane</keyword>
<comment type="caution">
    <text evidence="2">The sequence shown here is derived from an EMBL/GenBank/DDBJ whole genome shotgun (WGS) entry which is preliminary data.</text>
</comment>
<keyword evidence="1" id="KW-0812">Transmembrane</keyword>
<dbReference type="Proteomes" id="UP001595814">
    <property type="component" value="Unassembled WGS sequence"/>
</dbReference>
<feature type="transmembrane region" description="Helical" evidence="1">
    <location>
        <begin position="67"/>
        <end position="85"/>
    </location>
</feature>
<protein>
    <submittedName>
        <fullName evidence="2">DUF3325 family protein</fullName>
    </submittedName>
</protein>
<sequence>MWIISTLLIFIGFYLYYLTSAKTSKNNSELIQKYVGRHRVSLKCMGLFVLLLALIICTQQLGWGSGIFIFIILLMTVASTIILLAPLEILRPLPLLLGLTLLIITENLFL</sequence>
<feature type="transmembrane region" description="Helical" evidence="1">
    <location>
        <begin position="44"/>
        <end position="61"/>
    </location>
</feature>
<gene>
    <name evidence="2" type="ORF">ACFOUT_01595</name>
</gene>
<feature type="transmembrane region" description="Helical" evidence="1">
    <location>
        <begin position="6"/>
        <end position="23"/>
    </location>
</feature>
<organism evidence="2 3">
    <name type="scientific">Euzebyella saccharophila</name>
    <dbReference type="NCBI Taxonomy" id="679664"/>
    <lineage>
        <taxon>Bacteria</taxon>
        <taxon>Pseudomonadati</taxon>
        <taxon>Bacteroidota</taxon>
        <taxon>Flavobacteriia</taxon>
        <taxon>Flavobacteriales</taxon>
        <taxon>Flavobacteriaceae</taxon>
        <taxon>Euzebyella</taxon>
    </lineage>
</organism>
<keyword evidence="1" id="KW-1133">Transmembrane helix</keyword>
<reference evidence="3" key="1">
    <citation type="journal article" date="2019" name="Int. J. Syst. Evol. Microbiol.">
        <title>The Global Catalogue of Microorganisms (GCM) 10K type strain sequencing project: providing services to taxonomists for standard genome sequencing and annotation.</title>
        <authorList>
            <consortium name="The Broad Institute Genomics Platform"/>
            <consortium name="The Broad Institute Genome Sequencing Center for Infectious Disease"/>
            <person name="Wu L."/>
            <person name="Ma J."/>
        </authorList>
    </citation>
    <scope>NUCLEOTIDE SEQUENCE [LARGE SCALE GENOMIC DNA]</scope>
    <source>
        <strain evidence="3">CECT 7477</strain>
    </source>
</reference>
<dbReference type="EMBL" id="JBHSAW010000001">
    <property type="protein sequence ID" value="MFC4094548.1"/>
    <property type="molecule type" value="Genomic_DNA"/>
</dbReference>
<name>A0ABV8JLA7_9FLAO</name>
<evidence type="ECO:0000313" key="3">
    <source>
        <dbReference type="Proteomes" id="UP001595814"/>
    </source>
</evidence>